<dbReference type="InterPro" id="IPR036291">
    <property type="entry name" value="NAD(P)-bd_dom_sf"/>
</dbReference>
<dbReference type="InterPro" id="IPR028281">
    <property type="entry name" value="Sirohaem_synthase_central"/>
</dbReference>
<dbReference type="GO" id="GO:0043115">
    <property type="term" value="F:precorrin-2 dehydrogenase activity"/>
    <property type="evidence" value="ECO:0007669"/>
    <property type="project" value="UniProtKB-EC"/>
</dbReference>
<evidence type="ECO:0000259" key="7">
    <source>
        <dbReference type="Pfam" id="PF14824"/>
    </source>
</evidence>
<comment type="pathway">
    <text evidence="1">Porphyrin-containing compound metabolism; siroheme biosynthesis; sirohydrochlorin from precorrin-2: step 1/1.</text>
</comment>
<proteinExistence type="predicted"/>
<dbReference type="SUPFAM" id="SSF75615">
    <property type="entry name" value="Siroheme synthase middle domains-like"/>
    <property type="match status" value="1"/>
</dbReference>
<evidence type="ECO:0000256" key="6">
    <source>
        <dbReference type="ARBA" id="ARBA00047561"/>
    </source>
</evidence>
<evidence type="ECO:0000256" key="4">
    <source>
        <dbReference type="ARBA" id="ARBA00023027"/>
    </source>
</evidence>
<dbReference type="NCBIfam" id="TIGR01470">
    <property type="entry name" value="cysG_Nterm"/>
    <property type="match status" value="1"/>
</dbReference>
<reference evidence="8" key="1">
    <citation type="journal article" date="2023" name="Int. J. Syst. Evol. Microbiol.">
        <title>Collibacillus ludicampi gen. nov., sp. nov., a new soil bacterium of the family Alicyclobacillaceae.</title>
        <authorList>
            <person name="Jojima T."/>
            <person name="Ioku Y."/>
            <person name="Fukuta Y."/>
            <person name="Shirasaka N."/>
            <person name="Matsumura Y."/>
            <person name="Mori M."/>
        </authorList>
    </citation>
    <scope>NUCLEOTIDE SEQUENCE</scope>
    <source>
        <strain evidence="8">TP075</strain>
    </source>
</reference>
<evidence type="ECO:0000256" key="3">
    <source>
        <dbReference type="ARBA" id="ARBA00023002"/>
    </source>
</evidence>
<dbReference type="Pfam" id="PF14824">
    <property type="entry name" value="Sirohm_synth_M"/>
    <property type="match status" value="1"/>
</dbReference>
<dbReference type="Gene3D" id="1.10.8.610">
    <property type="entry name" value="SirC, precorrin-2 dehydrogenase, C-terminal helical domain-like"/>
    <property type="match status" value="1"/>
</dbReference>
<dbReference type="InterPro" id="IPR028161">
    <property type="entry name" value="Met8-like"/>
</dbReference>
<dbReference type="EC" id="1.3.1.76" evidence="2"/>
<dbReference type="GO" id="GO:0004325">
    <property type="term" value="F:ferrochelatase activity"/>
    <property type="evidence" value="ECO:0007669"/>
    <property type="project" value="InterPro"/>
</dbReference>
<sequence length="215" mass="23996">MTQRLYAAFLNLQGKDCIVVGGGTVAERKVIALLECGAHVRVISPDLTPHLQRLVCGGQVTHVARRYRRGDVKQAAVVIAATDSLDVNQAVADEADEHRIWVNVANLPERCTFVVPSVVRRGPLSIAITTSGMSPAVTKLVREELESQFGPEYELYLQKMGEVRKRLKSTVADENVRREVFRRIARSDVLALIREGNVVEADRRIAEIMRRQKLT</sequence>
<dbReference type="Pfam" id="PF13241">
    <property type="entry name" value="NAD_binding_7"/>
    <property type="match status" value="1"/>
</dbReference>
<comment type="catalytic activity">
    <reaction evidence="6">
        <text>precorrin-2 + NAD(+) = sirohydrochlorin + NADH + 2 H(+)</text>
        <dbReference type="Rhea" id="RHEA:15613"/>
        <dbReference type="ChEBI" id="CHEBI:15378"/>
        <dbReference type="ChEBI" id="CHEBI:57540"/>
        <dbReference type="ChEBI" id="CHEBI:57945"/>
        <dbReference type="ChEBI" id="CHEBI:58351"/>
        <dbReference type="ChEBI" id="CHEBI:58827"/>
        <dbReference type="EC" id="1.3.1.76"/>
    </reaction>
</comment>
<evidence type="ECO:0000313" key="8">
    <source>
        <dbReference type="EMBL" id="GIM44637.1"/>
    </source>
</evidence>
<dbReference type="AlphaFoldDB" id="A0AAV4LAX8"/>
<dbReference type="RefSeq" id="WP_282197907.1">
    <property type="nucleotide sequence ID" value="NZ_BOQE01000001.1"/>
</dbReference>
<comment type="caution">
    <text evidence="8">The sequence shown here is derived from an EMBL/GenBank/DDBJ whole genome shotgun (WGS) entry which is preliminary data.</text>
</comment>
<dbReference type="Gene3D" id="3.40.50.720">
    <property type="entry name" value="NAD(P)-binding Rossmann-like Domain"/>
    <property type="match status" value="1"/>
</dbReference>
<keyword evidence="9" id="KW-1185">Reference proteome</keyword>
<dbReference type="EMBL" id="BOQE01000001">
    <property type="protein sequence ID" value="GIM44637.1"/>
    <property type="molecule type" value="Genomic_DNA"/>
</dbReference>
<accession>A0AAV4LAX8</accession>
<evidence type="ECO:0000256" key="5">
    <source>
        <dbReference type="ARBA" id="ARBA00023244"/>
    </source>
</evidence>
<dbReference type="SUPFAM" id="SSF51735">
    <property type="entry name" value="NAD(P)-binding Rossmann-fold domains"/>
    <property type="match status" value="1"/>
</dbReference>
<protein>
    <recommendedName>
        <fullName evidence="2">precorrin-2 dehydrogenase</fullName>
        <ecNumber evidence="2">1.3.1.76</ecNumber>
    </recommendedName>
</protein>
<dbReference type="PANTHER" id="PTHR35330">
    <property type="entry name" value="SIROHEME BIOSYNTHESIS PROTEIN MET8"/>
    <property type="match status" value="1"/>
</dbReference>
<dbReference type="InterPro" id="IPR006367">
    <property type="entry name" value="Sirohaem_synthase_N"/>
</dbReference>
<dbReference type="GO" id="GO:0019354">
    <property type="term" value="P:siroheme biosynthetic process"/>
    <property type="evidence" value="ECO:0007669"/>
    <property type="project" value="InterPro"/>
</dbReference>
<dbReference type="PANTHER" id="PTHR35330:SF1">
    <property type="entry name" value="SIROHEME BIOSYNTHESIS PROTEIN MET8"/>
    <property type="match status" value="1"/>
</dbReference>
<evidence type="ECO:0000256" key="1">
    <source>
        <dbReference type="ARBA" id="ARBA00005010"/>
    </source>
</evidence>
<evidence type="ECO:0000313" key="9">
    <source>
        <dbReference type="Proteomes" id="UP001057291"/>
    </source>
</evidence>
<name>A0AAV4LAX8_9BACL</name>
<keyword evidence="5" id="KW-0627">Porphyrin biosynthesis</keyword>
<keyword evidence="4" id="KW-0520">NAD</keyword>
<evidence type="ECO:0000256" key="2">
    <source>
        <dbReference type="ARBA" id="ARBA00012400"/>
    </source>
</evidence>
<dbReference type="Proteomes" id="UP001057291">
    <property type="component" value="Unassembled WGS sequence"/>
</dbReference>
<feature type="domain" description="Siroheme synthase central" evidence="7">
    <location>
        <begin position="121"/>
        <end position="148"/>
    </location>
</feature>
<gene>
    <name evidence="8" type="ORF">DNHGIG_01860</name>
</gene>
<keyword evidence="3" id="KW-0560">Oxidoreductase</keyword>
<dbReference type="InterPro" id="IPR042518">
    <property type="entry name" value="SirC_C"/>
</dbReference>
<organism evidence="8 9">
    <name type="scientific">Collibacillus ludicampi</name>
    <dbReference type="NCBI Taxonomy" id="2771369"/>
    <lineage>
        <taxon>Bacteria</taxon>
        <taxon>Bacillati</taxon>
        <taxon>Bacillota</taxon>
        <taxon>Bacilli</taxon>
        <taxon>Bacillales</taxon>
        <taxon>Alicyclobacillaceae</taxon>
        <taxon>Collibacillus</taxon>
    </lineage>
</organism>